<name>A0A645BKC3_9ZZZZ</name>
<dbReference type="EMBL" id="VSSQ01020655">
    <property type="protein sequence ID" value="MPM65686.1"/>
    <property type="molecule type" value="Genomic_DNA"/>
</dbReference>
<protein>
    <submittedName>
        <fullName evidence="1">Uncharacterized protein</fullName>
    </submittedName>
</protein>
<gene>
    <name evidence="1" type="ORF">SDC9_112583</name>
</gene>
<reference evidence="1" key="1">
    <citation type="submission" date="2019-08" db="EMBL/GenBank/DDBJ databases">
        <authorList>
            <person name="Kucharzyk K."/>
            <person name="Murdoch R.W."/>
            <person name="Higgins S."/>
            <person name="Loffler F."/>
        </authorList>
    </citation>
    <scope>NUCLEOTIDE SEQUENCE</scope>
</reference>
<evidence type="ECO:0000313" key="1">
    <source>
        <dbReference type="EMBL" id="MPM65686.1"/>
    </source>
</evidence>
<sequence>MPFRKHIFPADGRDPYNLARVAVRYIEDAVVPQYPSRNVKTRDETAEAALFKQIDDPLVVRGDEKPAILIHRQSGRMRHLFRNEGPPALRVILTDPSRRPFGYIKRALAVVEHADRELQVSYEWFPYRYRSIRQGRDRR</sequence>
<accession>A0A645BKC3</accession>
<organism evidence="1">
    <name type="scientific">bioreactor metagenome</name>
    <dbReference type="NCBI Taxonomy" id="1076179"/>
    <lineage>
        <taxon>unclassified sequences</taxon>
        <taxon>metagenomes</taxon>
        <taxon>ecological metagenomes</taxon>
    </lineage>
</organism>
<proteinExistence type="predicted"/>
<comment type="caution">
    <text evidence="1">The sequence shown here is derived from an EMBL/GenBank/DDBJ whole genome shotgun (WGS) entry which is preliminary data.</text>
</comment>
<dbReference type="AlphaFoldDB" id="A0A645BKC3"/>